<feature type="transmembrane region" description="Helical" evidence="1">
    <location>
        <begin position="262"/>
        <end position="288"/>
    </location>
</feature>
<name>A0ABU7I303_9SPHI</name>
<keyword evidence="1" id="KW-0812">Transmembrane</keyword>
<dbReference type="Proteomes" id="UP001336835">
    <property type="component" value="Unassembled WGS sequence"/>
</dbReference>
<comment type="caution">
    <text evidence="2">The sequence shown here is derived from an EMBL/GenBank/DDBJ whole genome shotgun (WGS) entry which is preliminary data.</text>
</comment>
<feature type="transmembrane region" description="Helical" evidence="1">
    <location>
        <begin position="139"/>
        <end position="159"/>
    </location>
</feature>
<keyword evidence="1" id="KW-0472">Membrane</keyword>
<proteinExistence type="predicted"/>
<reference evidence="2 3" key="1">
    <citation type="submission" date="2024-01" db="EMBL/GenBank/DDBJ databases">
        <title>Pedobacter sp. nov., isolated from fresh soil.</title>
        <authorList>
            <person name="Le N.T.T."/>
        </authorList>
    </citation>
    <scope>NUCLEOTIDE SEQUENCE [LARGE SCALE GENOMIC DNA]</scope>
    <source>
        <strain evidence="2 3">KR3-3</strain>
    </source>
</reference>
<protein>
    <submittedName>
        <fullName evidence="2">DUF4173 domain-containing protein</fullName>
    </submittedName>
</protein>
<feature type="transmembrane region" description="Helical" evidence="1">
    <location>
        <begin position="308"/>
        <end position="325"/>
    </location>
</feature>
<feature type="transmembrane region" description="Helical" evidence="1">
    <location>
        <begin position="7"/>
        <end position="24"/>
    </location>
</feature>
<feature type="transmembrane region" description="Helical" evidence="1">
    <location>
        <begin position="61"/>
        <end position="84"/>
    </location>
</feature>
<evidence type="ECO:0000313" key="2">
    <source>
        <dbReference type="EMBL" id="MEE1943840.1"/>
    </source>
</evidence>
<evidence type="ECO:0000313" key="3">
    <source>
        <dbReference type="Proteomes" id="UP001336835"/>
    </source>
</evidence>
<accession>A0ABU7I303</accession>
<dbReference type="RefSeq" id="WP_330106240.1">
    <property type="nucleotide sequence ID" value="NZ_JAZDQT010000001.1"/>
</dbReference>
<sequence length="537" mass="61845">MEQKLDFKLLAIIVGGLLFTFLFWMERLALNLLLYSVFICIALLFDKGILKSRKLFTSGALHLLAGALVVYNQSVLTVFTWYISLAVFVGFAHAQLIRSVFTAIISFLMQLFTSPFNLIQRLINIRIGNFSLKPLGKPIKYVVLPILVLLLFTALYSNANEVFAQYLSRLTDGLSAFFTHIYNFFFADLSIERVVHVIIGLLFTAAILLGLKGNGVEALELKCKEQLIRNRKRNKNTFVYEFADLFLGSFIKRKMALKTENIIGILCFAMLNLLLLFLNLIDLSTLWLNTQSASAAHYATELHDGTNILIFSIVLAMIVILYFFNGNLNFYRKNKTLKLLAFIWIVQNTFLVLSVGLRDYNYVLMYGLTYKRIGVAIFLMLCTVGLITVYLKVAQRKTFFFLCKANGMVWYALLFVCCFANWDVFIVEYNLKNQKASGIDVNHLTDLSDKTLPLLDQNRKLLYSALEHSEFWPFAIDTAANSTTQTTPTEKLTQQQEAELAFNKRLDQRIADFKERYTNTTWLSWNYRDWQTHQYFQ</sequence>
<feature type="transmembrane region" description="Helical" evidence="1">
    <location>
        <begin position="30"/>
        <end position="49"/>
    </location>
</feature>
<keyword evidence="1" id="KW-1133">Transmembrane helix</keyword>
<evidence type="ECO:0000256" key="1">
    <source>
        <dbReference type="SAM" id="Phobius"/>
    </source>
</evidence>
<dbReference type="EMBL" id="JAZDQT010000001">
    <property type="protein sequence ID" value="MEE1943840.1"/>
    <property type="molecule type" value="Genomic_DNA"/>
</dbReference>
<feature type="transmembrane region" description="Helical" evidence="1">
    <location>
        <begin position="337"/>
        <end position="357"/>
    </location>
</feature>
<gene>
    <name evidence="2" type="ORF">VRU48_01895</name>
</gene>
<feature type="transmembrane region" description="Helical" evidence="1">
    <location>
        <begin position="369"/>
        <end position="391"/>
    </location>
</feature>
<feature type="transmembrane region" description="Helical" evidence="1">
    <location>
        <begin position="194"/>
        <end position="211"/>
    </location>
</feature>
<keyword evidence="3" id="KW-1185">Reference proteome</keyword>
<organism evidence="2 3">
    <name type="scientific">Pedobacter albus</name>
    <dbReference type="NCBI Taxonomy" id="3113905"/>
    <lineage>
        <taxon>Bacteria</taxon>
        <taxon>Pseudomonadati</taxon>
        <taxon>Bacteroidota</taxon>
        <taxon>Sphingobacteriia</taxon>
        <taxon>Sphingobacteriales</taxon>
        <taxon>Sphingobacteriaceae</taxon>
        <taxon>Pedobacter</taxon>
    </lineage>
</organism>
<dbReference type="Pfam" id="PF13687">
    <property type="entry name" value="DUF4153"/>
    <property type="match status" value="1"/>
</dbReference>
<feature type="transmembrane region" description="Helical" evidence="1">
    <location>
        <begin position="398"/>
        <end position="422"/>
    </location>
</feature>
<dbReference type="InterPro" id="IPR025291">
    <property type="entry name" value="DUF4153"/>
</dbReference>
<feature type="transmembrane region" description="Helical" evidence="1">
    <location>
        <begin position="96"/>
        <end position="118"/>
    </location>
</feature>